<dbReference type="Pfam" id="PF11888">
    <property type="entry name" value="DUF3408"/>
    <property type="match status" value="1"/>
</dbReference>
<reference evidence="2 3" key="1">
    <citation type="submission" date="2018-08" db="EMBL/GenBank/DDBJ databases">
        <title>A genome reference for cultivated species of the human gut microbiota.</title>
        <authorList>
            <person name="Zou Y."/>
            <person name="Xue W."/>
            <person name="Luo G."/>
        </authorList>
    </citation>
    <scope>NUCLEOTIDE SEQUENCE [LARGE SCALE GENOMIC DNA]</scope>
    <source>
        <strain evidence="2 3">TM05-16</strain>
    </source>
</reference>
<evidence type="ECO:0000313" key="3">
    <source>
        <dbReference type="Proteomes" id="UP000260640"/>
    </source>
</evidence>
<sequence>MARTKETKMSPEQQEKMTQEVMASLQSSTYGKDYAQEHSSFFEEVENSDLEVVTENVAATPSNMEDELTNEAQSPSNPQKRISGKQRKATLEEYQQTFLQVPRIDDRKPVFVSSDVRDRLDRVVRILGGRRMSVSGIIENIVRHHLSLYEEDFEAWRKL</sequence>
<accession>A0A3E4JFB4</accession>
<organism evidence="2 3">
    <name type="scientific">Phocaeicola vulgatus</name>
    <name type="common">Bacteroides vulgatus</name>
    <dbReference type="NCBI Taxonomy" id="821"/>
    <lineage>
        <taxon>Bacteria</taxon>
        <taxon>Pseudomonadati</taxon>
        <taxon>Bacteroidota</taxon>
        <taxon>Bacteroidia</taxon>
        <taxon>Bacteroidales</taxon>
        <taxon>Bacteroidaceae</taxon>
        <taxon>Phocaeicola</taxon>
    </lineage>
</organism>
<dbReference type="RefSeq" id="WP_117700324.1">
    <property type="nucleotide sequence ID" value="NZ_JAQEUR010000004.1"/>
</dbReference>
<feature type="region of interest" description="Disordered" evidence="1">
    <location>
        <begin position="54"/>
        <end position="86"/>
    </location>
</feature>
<protein>
    <submittedName>
        <fullName evidence="2">DUF3408 domain-containing protein</fullName>
    </submittedName>
</protein>
<evidence type="ECO:0000313" key="2">
    <source>
        <dbReference type="EMBL" id="RGJ77485.1"/>
    </source>
</evidence>
<dbReference type="InterPro" id="IPR021823">
    <property type="entry name" value="DUF3408"/>
</dbReference>
<evidence type="ECO:0000256" key="1">
    <source>
        <dbReference type="SAM" id="MobiDB-lite"/>
    </source>
</evidence>
<name>A0A3E4JFB4_PHOVU</name>
<feature type="compositionally biased region" description="Polar residues" evidence="1">
    <location>
        <begin position="70"/>
        <end position="80"/>
    </location>
</feature>
<comment type="caution">
    <text evidence="2">The sequence shown here is derived from an EMBL/GenBank/DDBJ whole genome shotgun (WGS) entry which is preliminary data.</text>
</comment>
<feature type="compositionally biased region" description="Basic and acidic residues" evidence="1">
    <location>
        <begin position="1"/>
        <end position="18"/>
    </location>
</feature>
<dbReference type="AlphaFoldDB" id="A0A3E4JFB4"/>
<proteinExistence type="predicted"/>
<gene>
    <name evidence="2" type="ORF">DXD46_19725</name>
</gene>
<dbReference type="EMBL" id="QSPP01000099">
    <property type="protein sequence ID" value="RGJ77485.1"/>
    <property type="molecule type" value="Genomic_DNA"/>
</dbReference>
<feature type="region of interest" description="Disordered" evidence="1">
    <location>
        <begin position="1"/>
        <end position="30"/>
    </location>
</feature>
<dbReference type="Proteomes" id="UP000260640">
    <property type="component" value="Unassembled WGS sequence"/>
</dbReference>